<dbReference type="PANTHER" id="PTHR47326">
    <property type="entry name" value="TRANSPOSABLE ELEMENT TC3 TRANSPOSASE-LIKE PROTEIN"/>
    <property type="match status" value="1"/>
</dbReference>
<dbReference type="EMBL" id="KQ414695">
    <property type="protein sequence ID" value="KOC63545.1"/>
    <property type="molecule type" value="Genomic_DNA"/>
</dbReference>
<dbReference type="Proteomes" id="UP000053825">
    <property type="component" value="Unassembled WGS sequence"/>
</dbReference>
<protein>
    <submittedName>
        <fullName evidence="1">Uncharacterized protein</fullName>
    </submittedName>
</protein>
<organism evidence="1 2">
    <name type="scientific">Habropoda laboriosa</name>
    <dbReference type="NCBI Taxonomy" id="597456"/>
    <lineage>
        <taxon>Eukaryota</taxon>
        <taxon>Metazoa</taxon>
        <taxon>Ecdysozoa</taxon>
        <taxon>Arthropoda</taxon>
        <taxon>Hexapoda</taxon>
        <taxon>Insecta</taxon>
        <taxon>Pterygota</taxon>
        <taxon>Neoptera</taxon>
        <taxon>Endopterygota</taxon>
        <taxon>Hymenoptera</taxon>
        <taxon>Apocrita</taxon>
        <taxon>Aculeata</taxon>
        <taxon>Apoidea</taxon>
        <taxon>Anthophila</taxon>
        <taxon>Apidae</taxon>
        <taxon>Habropoda</taxon>
    </lineage>
</organism>
<evidence type="ECO:0000313" key="1">
    <source>
        <dbReference type="EMBL" id="KOC63545.1"/>
    </source>
</evidence>
<dbReference type="PANTHER" id="PTHR47326:SF1">
    <property type="entry name" value="HTH PSQ-TYPE DOMAIN-CONTAINING PROTEIN"/>
    <property type="match status" value="1"/>
</dbReference>
<name>A0A0L7QY48_9HYME</name>
<gene>
    <name evidence="1" type="ORF">WH47_02941</name>
</gene>
<dbReference type="GO" id="GO:0003676">
    <property type="term" value="F:nucleic acid binding"/>
    <property type="evidence" value="ECO:0007669"/>
    <property type="project" value="InterPro"/>
</dbReference>
<reference evidence="1 2" key="1">
    <citation type="submission" date="2015-07" db="EMBL/GenBank/DDBJ databases">
        <title>The genome of Habropoda laboriosa.</title>
        <authorList>
            <person name="Pan H."/>
            <person name="Kapheim K."/>
        </authorList>
    </citation>
    <scope>NUCLEOTIDE SEQUENCE [LARGE SCALE GENOMIC DNA]</scope>
    <source>
        <strain evidence="1">0110345459</strain>
    </source>
</reference>
<sequence>FFNGTLTIVRCNDFLINELQTLLDDLPYATRFPGRWTGRGSRIPFPTKSPHISTPIDFFLWDFIKDKVYREEPITPDNMKNRIKDAFQQIISATLERVQLSFRDRVNQGINIRGHHFEYRR</sequence>
<proteinExistence type="predicted"/>
<accession>A0A0L7QY48</accession>
<dbReference type="STRING" id="597456.A0A0L7QY48"/>
<dbReference type="Gene3D" id="3.30.420.10">
    <property type="entry name" value="Ribonuclease H-like superfamily/Ribonuclease H"/>
    <property type="match status" value="1"/>
</dbReference>
<feature type="non-terminal residue" evidence="1">
    <location>
        <position position="1"/>
    </location>
</feature>
<dbReference type="InterPro" id="IPR036397">
    <property type="entry name" value="RNaseH_sf"/>
</dbReference>
<dbReference type="AlphaFoldDB" id="A0A0L7QY48"/>
<evidence type="ECO:0000313" key="2">
    <source>
        <dbReference type="Proteomes" id="UP000053825"/>
    </source>
</evidence>
<keyword evidence="2" id="KW-1185">Reference proteome</keyword>